<evidence type="ECO:0000313" key="1">
    <source>
        <dbReference type="EMBL" id="CCJ29743.1"/>
    </source>
</evidence>
<gene>
    <name evidence="1" type="ORF">PNEJI1_001148</name>
</gene>
<protein>
    <submittedName>
        <fullName evidence="1">Uncharacterized protein</fullName>
    </submittedName>
</protein>
<dbReference type="PANTHER" id="PTHR43851">
    <property type="match status" value="1"/>
</dbReference>
<accession>L0PBJ3</accession>
<comment type="caution">
    <text evidence="1">The sequence shown here is derived from an EMBL/GenBank/DDBJ whole genome shotgun (WGS) entry which is preliminary data.</text>
</comment>
<dbReference type="AlphaFoldDB" id="L0PBJ3"/>
<dbReference type="PANTHER" id="PTHR43851:SF3">
    <property type="entry name" value="COENZYME Q8"/>
    <property type="match status" value="1"/>
</dbReference>
<reference evidence="1 2" key="1">
    <citation type="journal article" date="2012" name="MBio">
        <title>De novo assembly of the Pneumocystis jirovecii genome from a single bronchoalveolar lavage fluid specimen from a patient.</title>
        <authorList>
            <person name="Cisse O.H."/>
            <person name="Pagni M."/>
            <person name="Hauser P.M."/>
        </authorList>
    </citation>
    <scope>NUCLEOTIDE SEQUENCE [LARGE SCALE GENOMIC DNA]</scope>
    <source>
        <strain evidence="1 2">SE8</strain>
    </source>
</reference>
<dbReference type="STRING" id="1209962.L0PBJ3"/>
<dbReference type="GO" id="GO:0006744">
    <property type="term" value="P:ubiquinone biosynthetic process"/>
    <property type="evidence" value="ECO:0007669"/>
    <property type="project" value="TreeGrafter"/>
</dbReference>
<evidence type="ECO:0000313" key="2">
    <source>
        <dbReference type="Proteomes" id="UP000010422"/>
    </source>
</evidence>
<organism evidence="2">
    <name type="scientific">Pneumocystis jirovecii</name>
    <name type="common">Human pneumocystis pneumonia agent</name>
    <dbReference type="NCBI Taxonomy" id="42068"/>
    <lineage>
        <taxon>Eukaryota</taxon>
        <taxon>Fungi</taxon>
        <taxon>Dikarya</taxon>
        <taxon>Ascomycota</taxon>
        <taxon>Taphrinomycotina</taxon>
        <taxon>Pneumocystomycetes</taxon>
        <taxon>Pneumocystaceae</taxon>
        <taxon>Pneumocystis</taxon>
    </lineage>
</organism>
<dbReference type="InParanoid" id="L0PBJ3"/>
<name>L0PBJ3_PNEJI</name>
<dbReference type="EMBL" id="CAKM01000211">
    <property type="protein sequence ID" value="CCJ29743.1"/>
    <property type="molecule type" value="Genomic_DNA"/>
</dbReference>
<dbReference type="Proteomes" id="UP000010422">
    <property type="component" value="Unassembled WGS sequence"/>
</dbReference>
<dbReference type="InterPro" id="IPR051409">
    <property type="entry name" value="Atypical_kinase_ADCK"/>
</dbReference>
<proteinExistence type="predicted"/>
<sequence length="115" mass="11855">MHRGQCVAGVYGSIRRYSTSNGAQRAAGSAIGSNSGAELQPARVPAGRLARLYEYGGLALGLGIGAVGEGVRRLAGRKQGGMVVNEANIARVVAVLSRMRGAALKIGQMISFQGR</sequence>
<dbReference type="VEuPathDB" id="FungiDB:PNEJI1_001148"/>